<dbReference type="InterPro" id="IPR025269">
    <property type="entry name" value="SAM-like_dom"/>
</dbReference>
<organism evidence="5">
    <name type="scientific">marine sediment metagenome</name>
    <dbReference type="NCBI Taxonomy" id="412755"/>
    <lineage>
        <taxon>unclassified sequences</taxon>
        <taxon>metagenomes</taxon>
        <taxon>ecological metagenomes</taxon>
    </lineage>
</organism>
<evidence type="ECO:0000313" key="5">
    <source>
        <dbReference type="EMBL" id="GAH97547.1"/>
    </source>
</evidence>
<accession>X1JU15</accession>
<feature type="non-terminal residue" evidence="5">
    <location>
        <position position="251"/>
    </location>
</feature>
<evidence type="ECO:0000256" key="2">
    <source>
        <dbReference type="ARBA" id="ARBA00023172"/>
    </source>
</evidence>
<evidence type="ECO:0000256" key="1">
    <source>
        <dbReference type="ARBA" id="ARBA00023125"/>
    </source>
</evidence>
<dbReference type="InterPro" id="IPR010998">
    <property type="entry name" value="Integrase_recombinase_N"/>
</dbReference>
<dbReference type="PANTHER" id="PTHR30349:SF41">
    <property type="entry name" value="INTEGRASE_RECOMBINASE PROTEIN MJ0367-RELATED"/>
    <property type="match status" value="1"/>
</dbReference>
<keyword evidence="2" id="KW-0233">DNA recombination</keyword>
<dbReference type="SUPFAM" id="SSF56349">
    <property type="entry name" value="DNA breaking-rejoining enzymes"/>
    <property type="match status" value="1"/>
</dbReference>
<name>X1JU15_9ZZZZ</name>
<reference evidence="5" key="1">
    <citation type="journal article" date="2014" name="Front. Microbiol.">
        <title>High frequency of phylogenetically diverse reductive dehalogenase-homologous genes in deep subseafloor sedimentary metagenomes.</title>
        <authorList>
            <person name="Kawai M."/>
            <person name="Futagami T."/>
            <person name="Toyoda A."/>
            <person name="Takaki Y."/>
            <person name="Nishi S."/>
            <person name="Hori S."/>
            <person name="Arai W."/>
            <person name="Tsubouchi T."/>
            <person name="Morono Y."/>
            <person name="Uchiyama I."/>
            <person name="Ito T."/>
            <person name="Fujiyama A."/>
            <person name="Inagaki F."/>
            <person name="Takami H."/>
        </authorList>
    </citation>
    <scope>NUCLEOTIDE SEQUENCE</scope>
    <source>
        <strain evidence="5">Expedition CK06-06</strain>
    </source>
</reference>
<dbReference type="InterPro" id="IPR011010">
    <property type="entry name" value="DNA_brk_join_enz"/>
</dbReference>
<feature type="domain" description="Tyr recombinase" evidence="3">
    <location>
        <begin position="133"/>
        <end position="251"/>
    </location>
</feature>
<protein>
    <recommendedName>
        <fullName evidence="6">Tyr recombinase domain-containing protein</fullName>
    </recommendedName>
</protein>
<dbReference type="Pfam" id="PF00589">
    <property type="entry name" value="Phage_integrase"/>
    <property type="match status" value="1"/>
</dbReference>
<dbReference type="GO" id="GO:0006310">
    <property type="term" value="P:DNA recombination"/>
    <property type="evidence" value="ECO:0007669"/>
    <property type="project" value="UniProtKB-KW"/>
</dbReference>
<dbReference type="EMBL" id="BARV01001552">
    <property type="protein sequence ID" value="GAH97547.1"/>
    <property type="molecule type" value="Genomic_DNA"/>
</dbReference>
<dbReference type="Gene3D" id="1.10.443.10">
    <property type="entry name" value="Intergrase catalytic core"/>
    <property type="match status" value="1"/>
</dbReference>
<dbReference type="InterPro" id="IPR044068">
    <property type="entry name" value="CB"/>
</dbReference>
<dbReference type="PANTHER" id="PTHR30349">
    <property type="entry name" value="PHAGE INTEGRASE-RELATED"/>
    <property type="match status" value="1"/>
</dbReference>
<proteinExistence type="predicted"/>
<keyword evidence="1" id="KW-0238">DNA-binding</keyword>
<dbReference type="Pfam" id="PF13102">
    <property type="entry name" value="Phage_int_SAM_5"/>
    <property type="match status" value="1"/>
</dbReference>
<dbReference type="GO" id="GO:0015074">
    <property type="term" value="P:DNA integration"/>
    <property type="evidence" value="ECO:0007669"/>
    <property type="project" value="InterPro"/>
</dbReference>
<dbReference type="InterPro" id="IPR013762">
    <property type="entry name" value="Integrase-like_cat_sf"/>
</dbReference>
<dbReference type="AlphaFoldDB" id="X1JU15"/>
<sequence length="251" mass="28772">MTTHVNTKEKAHKLFELIEYYEVCNRAEGKSPKTISWYSANLKSFRNYVKSRHLPDSLDTIDTKLLREYVLYLMKRTRYNGHPYTPAKTELLSSATIHGHVRTLRAFFNWLVVEGLAQNTPAKDLKSPKVSRKVVSTLSDEEIGAILNTFIISPSDARNQTLFMILLDTGLRISELVNLKMDDVHMDEGYLKVMGKGKKERIVPIGNNAQRALQRYLFRFTPKPNNPVTNNVFLSTSSQPLTENSMKLMFT</sequence>
<gene>
    <name evidence="5" type="ORF">S06H3_04428</name>
</gene>
<evidence type="ECO:0008006" key="6">
    <source>
        <dbReference type="Google" id="ProtNLM"/>
    </source>
</evidence>
<evidence type="ECO:0000259" key="4">
    <source>
        <dbReference type="PROSITE" id="PS51900"/>
    </source>
</evidence>
<evidence type="ECO:0000259" key="3">
    <source>
        <dbReference type="PROSITE" id="PS51898"/>
    </source>
</evidence>
<dbReference type="PROSITE" id="PS51900">
    <property type="entry name" value="CB"/>
    <property type="match status" value="1"/>
</dbReference>
<dbReference type="InterPro" id="IPR002104">
    <property type="entry name" value="Integrase_catalytic"/>
</dbReference>
<dbReference type="GO" id="GO:0003677">
    <property type="term" value="F:DNA binding"/>
    <property type="evidence" value="ECO:0007669"/>
    <property type="project" value="UniProtKB-KW"/>
</dbReference>
<dbReference type="Gene3D" id="1.10.150.130">
    <property type="match status" value="1"/>
</dbReference>
<dbReference type="InterPro" id="IPR050090">
    <property type="entry name" value="Tyrosine_recombinase_XerCD"/>
</dbReference>
<dbReference type="PROSITE" id="PS51898">
    <property type="entry name" value="TYR_RECOMBINASE"/>
    <property type="match status" value="1"/>
</dbReference>
<feature type="domain" description="Core-binding (CB)" evidence="4">
    <location>
        <begin position="8"/>
        <end position="112"/>
    </location>
</feature>
<comment type="caution">
    <text evidence="5">The sequence shown here is derived from an EMBL/GenBank/DDBJ whole genome shotgun (WGS) entry which is preliminary data.</text>
</comment>